<evidence type="ECO:0000256" key="9">
    <source>
        <dbReference type="ARBA" id="ARBA00023157"/>
    </source>
</evidence>
<sequence length="332" mass="35186">MASPSSSPISRLVATTLLLFALLLHGCNCQLSTSFYSSSCSNLTNIVEGVIRQARNSDERILASLVRLHFHDCFVQGCDASILLDGTSNIQSEKDPFPNRSLRGYDVVDNIKTAVENVCSGVVSCADILALAAQISVNLAGGASYTVPLGRRDSTTASQSGVSGLPGPNEGLDSIRSKFNAVGLDVTDLVALSGAHTFGRSQCLAFSNRLYNFNNTGNPDPTLDTTYGDTLRQSCPQTGGGSTLNNLDVTTPNAFDNSYFTNLQNNRGLLRSDQELFSTDGAPTVPIVNRFAGSQTAFFQSFGASMINMGNISPLTGTNGQIRANCRAVNSK</sequence>
<feature type="active site" description="Proton acceptor" evidence="13">
    <location>
        <position position="71"/>
    </location>
</feature>
<keyword evidence="6 15" id="KW-0106">Calcium</keyword>
<evidence type="ECO:0000256" key="12">
    <source>
        <dbReference type="ARBA" id="ARBA00023324"/>
    </source>
</evidence>
<evidence type="ECO:0000256" key="5">
    <source>
        <dbReference type="ARBA" id="ARBA00022723"/>
    </source>
</evidence>
<comment type="caution">
    <text evidence="20">The sequence shown here is derived from an EMBL/GenBank/DDBJ whole genome shotgun (WGS) entry which is preliminary data.</text>
</comment>
<feature type="signal peptide" evidence="18">
    <location>
        <begin position="1"/>
        <end position="29"/>
    </location>
</feature>
<dbReference type="InterPro" id="IPR033905">
    <property type="entry name" value="Secretory_peroxidase"/>
</dbReference>
<accession>A0A843XN40</accession>
<feature type="binding site" evidence="15">
    <location>
        <position position="77"/>
    </location>
    <ligand>
        <name>Ca(2+)</name>
        <dbReference type="ChEBI" id="CHEBI:29108"/>
        <label>1</label>
    </ligand>
</feature>
<dbReference type="FunFam" id="1.10.420.10:FF:000001">
    <property type="entry name" value="Peroxidase"/>
    <property type="match status" value="1"/>
</dbReference>
<dbReference type="Gene3D" id="1.10.520.10">
    <property type="match status" value="1"/>
</dbReference>
<dbReference type="AlphaFoldDB" id="A0A843XN40"/>
<evidence type="ECO:0000256" key="7">
    <source>
        <dbReference type="ARBA" id="ARBA00023002"/>
    </source>
</evidence>
<evidence type="ECO:0000256" key="1">
    <source>
        <dbReference type="ARBA" id="ARBA00000189"/>
    </source>
</evidence>
<dbReference type="PROSITE" id="PS00435">
    <property type="entry name" value="PEROXIDASE_1"/>
    <property type="match status" value="1"/>
</dbReference>
<comment type="subcellular location">
    <subcellularLocation>
        <location evidence="18">Secreted</location>
    </subcellularLocation>
</comment>
<evidence type="ECO:0000256" key="2">
    <source>
        <dbReference type="ARBA" id="ARBA00006873"/>
    </source>
</evidence>
<keyword evidence="5 15" id="KW-0479">Metal-binding</keyword>
<organism evidence="20 21">
    <name type="scientific">Colocasia esculenta</name>
    <name type="common">Wild taro</name>
    <name type="synonym">Arum esculentum</name>
    <dbReference type="NCBI Taxonomy" id="4460"/>
    <lineage>
        <taxon>Eukaryota</taxon>
        <taxon>Viridiplantae</taxon>
        <taxon>Streptophyta</taxon>
        <taxon>Embryophyta</taxon>
        <taxon>Tracheophyta</taxon>
        <taxon>Spermatophyta</taxon>
        <taxon>Magnoliopsida</taxon>
        <taxon>Liliopsida</taxon>
        <taxon>Araceae</taxon>
        <taxon>Aroideae</taxon>
        <taxon>Colocasieae</taxon>
        <taxon>Colocasia</taxon>
    </lineage>
</organism>
<evidence type="ECO:0000256" key="8">
    <source>
        <dbReference type="ARBA" id="ARBA00023004"/>
    </source>
</evidence>
<keyword evidence="8 15" id="KW-0408">Iron</keyword>
<feature type="disulfide bond" evidence="17">
    <location>
        <begin position="203"/>
        <end position="235"/>
    </location>
</feature>
<feature type="chain" id="PRO_5033094404" description="Peroxidase" evidence="18">
    <location>
        <begin position="30"/>
        <end position="332"/>
    </location>
</feature>
<keyword evidence="11" id="KW-0873">Pyrrolidone carboxylic acid</keyword>
<dbReference type="InterPro" id="IPR000823">
    <property type="entry name" value="Peroxidase_pln"/>
</dbReference>
<feature type="disulfide bond" evidence="17">
    <location>
        <begin position="73"/>
        <end position="78"/>
    </location>
</feature>
<evidence type="ECO:0000256" key="11">
    <source>
        <dbReference type="ARBA" id="ARBA00023283"/>
    </source>
</evidence>
<dbReference type="GO" id="GO:0140825">
    <property type="term" value="F:lactoperoxidase activity"/>
    <property type="evidence" value="ECO:0007669"/>
    <property type="project" value="UniProtKB-EC"/>
</dbReference>
<keyword evidence="7 18" id="KW-0560">Oxidoreductase</keyword>
<evidence type="ECO:0000256" key="17">
    <source>
        <dbReference type="PIRSR" id="PIRSR600823-5"/>
    </source>
</evidence>
<feature type="binding site" evidence="15">
    <location>
        <position position="197"/>
    </location>
    <ligand>
        <name>Ca(2+)</name>
        <dbReference type="ChEBI" id="CHEBI:29108"/>
        <label>2</label>
    </ligand>
</feature>
<evidence type="ECO:0000256" key="4">
    <source>
        <dbReference type="ARBA" id="ARBA00022617"/>
    </source>
</evidence>
<dbReference type="PANTHER" id="PTHR31388">
    <property type="entry name" value="PEROXIDASE 72-RELATED"/>
    <property type="match status" value="1"/>
</dbReference>
<comment type="catalytic activity">
    <reaction evidence="1 18">
        <text>2 a phenolic donor + H2O2 = 2 a phenolic radical donor + 2 H2O</text>
        <dbReference type="Rhea" id="RHEA:56136"/>
        <dbReference type="ChEBI" id="CHEBI:15377"/>
        <dbReference type="ChEBI" id="CHEBI:16240"/>
        <dbReference type="ChEBI" id="CHEBI:139520"/>
        <dbReference type="ChEBI" id="CHEBI:139521"/>
        <dbReference type="EC" id="1.11.1.7"/>
    </reaction>
</comment>
<keyword evidence="9 17" id="KW-1015">Disulfide bond</keyword>
<feature type="binding site" evidence="14">
    <location>
        <position position="166"/>
    </location>
    <ligand>
        <name>substrate</name>
    </ligand>
</feature>
<dbReference type="InterPro" id="IPR019793">
    <property type="entry name" value="Peroxidases_heam-ligand_BS"/>
</dbReference>
<feature type="site" description="Transition state stabilizer" evidence="16">
    <location>
        <position position="67"/>
    </location>
</feature>
<feature type="binding site" evidence="15">
    <location>
        <position position="248"/>
    </location>
    <ligand>
        <name>Ca(2+)</name>
        <dbReference type="ChEBI" id="CHEBI:29108"/>
        <label>2</label>
    </ligand>
</feature>
<dbReference type="GO" id="GO:0005576">
    <property type="term" value="C:extracellular region"/>
    <property type="evidence" value="ECO:0007669"/>
    <property type="project" value="UniProtKB-SubCell"/>
</dbReference>
<dbReference type="SUPFAM" id="SSF48113">
    <property type="entry name" value="Heme-dependent peroxidases"/>
    <property type="match status" value="1"/>
</dbReference>
<dbReference type="InterPro" id="IPR002016">
    <property type="entry name" value="Haem_peroxidase"/>
</dbReference>
<dbReference type="PRINTS" id="PR00461">
    <property type="entry name" value="PLPEROXIDASE"/>
</dbReference>
<gene>
    <name evidence="20" type="ORF">Taro_053415</name>
</gene>
<evidence type="ECO:0000256" key="15">
    <source>
        <dbReference type="PIRSR" id="PIRSR600823-3"/>
    </source>
</evidence>
<name>A0A843XN40_COLES</name>
<dbReference type="SMR" id="A0A843XN40"/>
<evidence type="ECO:0000259" key="19">
    <source>
        <dbReference type="PROSITE" id="PS50873"/>
    </source>
</evidence>
<keyword evidence="18" id="KW-0964">Secreted</keyword>
<dbReference type="InterPro" id="IPR010255">
    <property type="entry name" value="Haem_peroxidase_sf"/>
</dbReference>
<evidence type="ECO:0000256" key="14">
    <source>
        <dbReference type="PIRSR" id="PIRSR600823-2"/>
    </source>
</evidence>
<keyword evidence="12 18" id="KW-0376">Hydrogen peroxide</keyword>
<feature type="binding site" description="axial binding residue" evidence="15">
    <location>
        <position position="196"/>
    </location>
    <ligand>
        <name>heme b</name>
        <dbReference type="ChEBI" id="CHEBI:60344"/>
    </ligand>
    <ligandPart>
        <name>Fe</name>
        <dbReference type="ChEBI" id="CHEBI:18248"/>
    </ligandPart>
</feature>
<comment type="similarity">
    <text evidence="2">Belongs to the peroxidase family. Ascorbate peroxidase subfamily.</text>
</comment>
<evidence type="ECO:0000256" key="6">
    <source>
        <dbReference type="ARBA" id="ARBA00022837"/>
    </source>
</evidence>
<evidence type="ECO:0000256" key="3">
    <source>
        <dbReference type="ARBA" id="ARBA00022559"/>
    </source>
</evidence>
<comment type="function">
    <text evidence="18">Removal of H(2)O(2), oxidation of toxic reductants, biosynthesis and degradation of lignin, suberization, auxin catabolism, response to environmental stresses such as wounding, pathogen attack and oxidative stress.</text>
</comment>
<keyword evidence="10" id="KW-0325">Glycoprotein</keyword>
<evidence type="ECO:0000313" key="20">
    <source>
        <dbReference type="EMBL" id="MQM20397.1"/>
    </source>
</evidence>
<evidence type="ECO:0000256" key="10">
    <source>
        <dbReference type="ARBA" id="ARBA00023180"/>
    </source>
</evidence>
<feature type="binding site" evidence="15">
    <location>
        <position position="256"/>
    </location>
    <ligand>
        <name>Ca(2+)</name>
        <dbReference type="ChEBI" id="CHEBI:29108"/>
        <label>2</label>
    </ligand>
</feature>
<evidence type="ECO:0000313" key="21">
    <source>
        <dbReference type="Proteomes" id="UP000652761"/>
    </source>
</evidence>
<dbReference type="GO" id="GO:0020037">
    <property type="term" value="F:heme binding"/>
    <property type="evidence" value="ECO:0007669"/>
    <property type="project" value="UniProtKB-UniRule"/>
</dbReference>
<dbReference type="GO" id="GO:0042744">
    <property type="term" value="P:hydrogen peroxide catabolic process"/>
    <property type="evidence" value="ECO:0007669"/>
    <property type="project" value="UniProtKB-KW"/>
</dbReference>
<comment type="cofactor">
    <cofactor evidence="15 18">
        <name>heme b</name>
        <dbReference type="ChEBI" id="CHEBI:60344"/>
    </cofactor>
    <text evidence="15 18">Binds 1 heme b (iron(II)-protoporphyrin IX) group per subunit.</text>
</comment>
<dbReference type="GO" id="GO:0046872">
    <property type="term" value="F:metal ion binding"/>
    <property type="evidence" value="ECO:0007669"/>
    <property type="project" value="UniProtKB-UniRule"/>
</dbReference>
<dbReference type="PROSITE" id="PS50873">
    <property type="entry name" value="PEROXIDASE_4"/>
    <property type="match status" value="1"/>
</dbReference>
<comment type="similarity">
    <text evidence="18">Belongs to the peroxidase family. Classical plant (class III) peroxidase subfamily.</text>
</comment>
<evidence type="ECO:0000256" key="18">
    <source>
        <dbReference type="RuleBase" id="RU362060"/>
    </source>
</evidence>
<feature type="binding site" evidence="15">
    <location>
        <position position="93"/>
    </location>
    <ligand>
        <name>Ca(2+)</name>
        <dbReference type="ChEBI" id="CHEBI:29108"/>
        <label>1</label>
    </ligand>
</feature>
<dbReference type="Gene3D" id="1.10.420.10">
    <property type="entry name" value="Peroxidase, domain 2"/>
    <property type="match status" value="1"/>
</dbReference>
<dbReference type="GO" id="GO:0006979">
    <property type="term" value="P:response to oxidative stress"/>
    <property type="evidence" value="ECO:0007669"/>
    <property type="project" value="UniProtKB-UniRule"/>
</dbReference>
<dbReference type="PANTHER" id="PTHR31388:SF270">
    <property type="entry name" value="PEROXIDASE 22-RELATED"/>
    <property type="match status" value="1"/>
</dbReference>
<keyword evidence="3 18" id="KW-0575">Peroxidase</keyword>
<dbReference type="OrthoDB" id="2113341at2759"/>
<dbReference type="Proteomes" id="UP000652761">
    <property type="component" value="Unassembled WGS sequence"/>
</dbReference>
<evidence type="ECO:0000256" key="16">
    <source>
        <dbReference type="PIRSR" id="PIRSR600823-4"/>
    </source>
</evidence>
<feature type="domain" description="Plant heme peroxidase family profile" evidence="19">
    <location>
        <begin position="30"/>
        <end position="330"/>
    </location>
</feature>
<dbReference type="PRINTS" id="PR00458">
    <property type="entry name" value="PEROXIDASE"/>
</dbReference>
<feature type="disulfide bond" evidence="17">
    <location>
        <begin position="40"/>
        <end position="119"/>
    </location>
</feature>
<proteinExistence type="inferred from homology"/>
<reference evidence="20" key="1">
    <citation type="submission" date="2017-07" db="EMBL/GenBank/DDBJ databases">
        <title>Taro Niue Genome Assembly and Annotation.</title>
        <authorList>
            <person name="Atibalentja N."/>
            <person name="Keating K."/>
            <person name="Fields C.J."/>
        </authorList>
    </citation>
    <scope>NUCLEOTIDE SEQUENCE</scope>
    <source>
        <strain evidence="20">Niue_2</strain>
        <tissue evidence="20">Leaf</tissue>
    </source>
</reference>
<dbReference type="CDD" id="cd00693">
    <property type="entry name" value="secretory_peroxidase"/>
    <property type="match status" value="1"/>
</dbReference>
<dbReference type="FunFam" id="1.10.520.10:FF:000009">
    <property type="entry name" value="Peroxidase"/>
    <property type="match status" value="1"/>
</dbReference>
<keyword evidence="21" id="KW-1185">Reference proteome</keyword>
<feature type="binding site" evidence="15">
    <location>
        <position position="72"/>
    </location>
    <ligand>
        <name>Ca(2+)</name>
        <dbReference type="ChEBI" id="CHEBI:29108"/>
        <label>1</label>
    </ligand>
</feature>
<protein>
    <recommendedName>
        <fullName evidence="18">Peroxidase</fullName>
        <ecNumber evidence="18">1.11.1.7</ecNumber>
    </recommendedName>
</protein>
<dbReference type="EMBL" id="NMUH01009786">
    <property type="protein sequence ID" value="MQM20397.1"/>
    <property type="molecule type" value="Genomic_DNA"/>
</dbReference>
<dbReference type="Pfam" id="PF00141">
    <property type="entry name" value="peroxidase"/>
    <property type="match status" value="1"/>
</dbReference>
<feature type="binding site" evidence="15">
    <location>
        <position position="75"/>
    </location>
    <ligand>
        <name>Ca(2+)</name>
        <dbReference type="ChEBI" id="CHEBI:29108"/>
        <label>1</label>
    </ligand>
</feature>
<dbReference type="EC" id="1.11.1.7" evidence="18"/>
<comment type="cofactor">
    <cofactor evidence="15 18">
        <name>Ca(2+)</name>
        <dbReference type="ChEBI" id="CHEBI:29108"/>
    </cofactor>
    <text evidence="15 18">Binds 2 calcium ions per subunit.</text>
</comment>
<feature type="binding site" evidence="15">
    <location>
        <position position="251"/>
    </location>
    <ligand>
        <name>Ca(2+)</name>
        <dbReference type="ChEBI" id="CHEBI:29108"/>
        <label>2</label>
    </ligand>
</feature>
<feature type="disulfide bond" evidence="17">
    <location>
        <begin position="125"/>
        <end position="326"/>
    </location>
</feature>
<keyword evidence="18" id="KW-0732">Signal</keyword>
<feature type="binding site" evidence="15">
    <location>
        <position position="81"/>
    </location>
    <ligand>
        <name>Ca(2+)</name>
        <dbReference type="ChEBI" id="CHEBI:29108"/>
        <label>1</label>
    </ligand>
</feature>
<keyword evidence="4 18" id="KW-0349">Heme</keyword>
<feature type="binding site" evidence="15">
    <location>
        <position position="79"/>
    </location>
    <ligand>
        <name>Ca(2+)</name>
        <dbReference type="ChEBI" id="CHEBI:29108"/>
        <label>1</label>
    </ligand>
</feature>
<evidence type="ECO:0000256" key="13">
    <source>
        <dbReference type="PIRSR" id="PIRSR600823-1"/>
    </source>
</evidence>